<evidence type="ECO:0000256" key="6">
    <source>
        <dbReference type="RuleBase" id="RU361277"/>
    </source>
</evidence>
<dbReference type="Gene3D" id="3.90.180.10">
    <property type="entry name" value="Medium-chain alcohol dehydrogenases, catalytic domain"/>
    <property type="match status" value="1"/>
</dbReference>
<evidence type="ECO:0000313" key="9">
    <source>
        <dbReference type="EMBL" id="OKP85082.1"/>
    </source>
</evidence>
<dbReference type="PANTHER" id="PTHR43161">
    <property type="entry name" value="SORBITOL DEHYDROGENASE"/>
    <property type="match status" value="1"/>
</dbReference>
<dbReference type="Proteomes" id="UP000186058">
    <property type="component" value="Unassembled WGS sequence"/>
</dbReference>
<evidence type="ECO:0000313" key="10">
    <source>
        <dbReference type="Proteomes" id="UP000186058"/>
    </source>
</evidence>
<dbReference type="InterPro" id="IPR036291">
    <property type="entry name" value="NAD(P)-bd_dom_sf"/>
</dbReference>
<dbReference type="InterPro" id="IPR011032">
    <property type="entry name" value="GroES-like_sf"/>
</dbReference>
<keyword evidence="10" id="KW-1185">Reference proteome</keyword>
<dbReference type="PROSITE" id="PS00059">
    <property type="entry name" value="ADH_ZINC"/>
    <property type="match status" value="1"/>
</dbReference>
<evidence type="ECO:0000256" key="4">
    <source>
        <dbReference type="ARBA" id="ARBA00022833"/>
    </source>
</evidence>
<comment type="cofactor">
    <cofactor evidence="1 6">
        <name>Zn(2+)</name>
        <dbReference type="ChEBI" id="CHEBI:29105"/>
    </cofactor>
</comment>
<dbReference type="RefSeq" id="WP_074082876.1">
    <property type="nucleotide sequence ID" value="NZ_LVWI01000048.1"/>
</dbReference>
<dbReference type="SUPFAM" id="SSF51735">
    <property type="entry name" value="NAD(P)-binding Rossmann-fold domains"/>
    <property type="match status" value="1"/>
</dbReference>
<dbReference type="InterPro" id="IPR013149">
    <property type="entry name" value="ADH-like_C"/>
</dbReference>
<reference evidence="9 10" key="1">
    <citation type="submission" date="2016-03" db="EMBL/GenBank/DDBJ databases">
        <authorList>
            <person name="Sant'Anna F.H."/>
            <person name="Ambrosini A."/>
            <person name="Souza R."/>
            <person name="Bach E."/>
            <person name="Fernandes G."/>
            <person name="Balsanelli E."/>
            <person name="Baura V.A."/>
            <person name="Souza E.M."/>
            <person name="Passaglia L."/>
        </authorList>
    </citation>
    <scope>NUCLEOTIDE SEQUENCE [LARGE SCALE GENOMIC DNA]</scope>
    <source>
        <strain evidence="9 10">P26E</strain>
    </source>
</reference>
<name>A0ABX3EPK8_9BACL</name>
<feature type="domain" description="Alcohol dehydrogenase-like C-terminal" evidence="7">
    <location>
        <begin position="207"/>
        <end position="324"/>
    </location>
</feature>
<dbReference type="EMBL" id="LVWI01000048">
    <property type="protein sequence ID" value="OKP85082.1"/>
    <property type="molecule type" value="Genomic_DNA"/>
</dbReference>
<dbReference type="PANTHER" id="PTHR43161:SF23">
    <property type="entry name" value="(R,R)-BUTANEDIOL DEHYDROGENASE-RELATED"/>
    <property type="match status" value="1"/>
</dbReference>
<evidence type="ECO:0000259" key="8">
    <source>
        <dbReference type="Pfam" id="PF08240"/>
    </source>
</evidence>
<comment type="similarity">
    <text evidence="2 6">Belongs to the zinc-containing alcohol dehydrogenase family.</text>
</comment>
<dbReference type="Gene3D" id="3.40.50.720">
    <property type="entry name" value="NAD(P)-binding Rossmann-like Domain"/>
    <property type="match status" value="1"/>
</dbReference>
<keyword evidence="5" id="KW-0560">Oxidoreductase</keyword>
<dbReference type="InterPro" id="IPR013154">
    <property type="entry name" value="ADH-like_N"/>
</dbReference>
<dbReference type="Pfam" id="PF00107">
    <property type="entry name" value="ADH_zinc_N"/>
    <property type="match status" value="1"/>
</dbReference>
<protein>
    <submittedName>
        <fullName evidence="9">Alcohol dehydrogenase</fullName>
    </submittedName>
</protein>
<evidence type="ECO:0000259" key="7">
    <source>
        <dbReference type="Pfam" id="PF00107"/>
    </source>
</evidence>
<evidence type="ECO:0000256" key="5">
    <source>
        <dbReference type="ARBA" id="ARBA00023002"/>
    </source>
</evidence>
<evidence type="ECO:0000256" key="2">
    <source>
        <dbReference type="ARBA" id="ARBA00008072"/>
    </source>
</evidence>
<feature type="domain" description="Alcohol dehydrogenase-like N-terminal" evidence="8">
    <location>
        <begin position="45"/>
        <end position="163"/>
    </location>
</feature>
<proteinExistence type="inferred from homology"/>
<dbReference type="Pfam" id="PF08240">
    <property type="entry name" value="ADH_N"/>
    <property type="match status" value="1"/>
</dbReference>
<sequence>MVETRTLLVRADKNPVPGVANPLPNQIYQNVRVCVENRVLSRLAPDEIRLQMHYVGICGTDLHLTTNHPETGYIRCTSPLEIPEEGRVIGHEGVGRIIEVGDHVKHLKPGMFVALESIIVCHVCEVCKRGKFNQCKHAKLLGLEKDGLFGTFVDVQASIAHNITDYINDERDLMAAANIEPAGVAYVACENAALKAGEVAVIFGAGPIGLLTAMLSKQVFGASEVHIIEPIEFRRDFAKKWADYVYTPEEFMSSPPGKIDVVFETSAIVENVTRIFRHVSENGRVVLLGRKGIPLEITAVDHMITNEIKIIGSRGHLCGAFSQILALQKAGRIHLEDIVTQVVDDLSEIRDMLQHHEKVENENCKVLIDLQKQMLHMSTSSVAGGRTRDL</sequence>
<keyword evidence="3 6" id="KW-0479">Metal-binding</keyword>
<gene>
    <name evidence="9" type="ORF">A3844_17660</name>
</gene>
<organism evidence="9 10">
    <name type="scientific">Paenibacillus helianthi</name>
    <dbReference type="NCBI Taxonomy" id="1349432"/>
    <lineage>
        <taxon>Bacteria</taxon>
        <taxon>Bacillati</taxon>
        <taxon>Bacillota</taxon>
        <taxon>Bacilli</taxon>
        <taxon>Bacillales</taxon>
        <taxon>Paenibacillaceae</taxon>
        <taxon>Paenibacillus</taxon>
    </lineage>
</organism>
<comment type="caution">
    <text evidence="9">The sequence shown here is derived from an EMBL/GenBank/DDBJ whole genome shotgun (WGS) entry which is preliminary data.</text>
</comment>
<dbReference type="InterPro" id="IPR002328">
    <property type="entry name" value="ADH_Zn_CS"/>
</dbReference>
<evidence type="ECO:0000256" key="1">
    <source>
        <dbReference type="ARBA" id="ARBA00001947"/>
    </source>
</evidence>
<dbReference type="SUPFAM" id="SSF50129">
    <property type="entry name" value="GroES-like"/>
    <property type="match status" value="1"/>
</dbReference>
<evidence type="ECO:0000256" key="3">
    <source>
        <dbReference type="ARBA" id="ARBA00022723"/>
    </source>
</evidence>
<accession>A0ABX3EPK8</accession>
<keyword evidence="4 6" id="KW-0862">Zinc</keyword>